<feature type="compositionally biased region" description="Polar residues" evidence="1">
    <location>
        <begin position="149"/>
        <end position="161"/>
    </location>
</feature>
<dbReference type="Pfam" id="PF20765">
    <property type="entry name" value="Phage_tail_terminator_8"/>
    <property type="match status" value="1"/>
</dbReference>
<accession>A0A930FQU4</accession>
<dbReference type="EMBL" id="JABZMK010000010">
    <property type="protein sequence ID" value="MBF1129077.1"/>
    <property type="molecule type" value="Genomic_DNA"/>
</dbReference>
<proteinExistence type="predicted"/>
<dbReference type="Proteomes" id="UP000757890">
    <property type="component" value="Unassembled WGS sequence"/>
</dbReference>
<organism evidence="2 3">
    <name type="scientific">Dialister invisus</name>
    <dbReference type="NCBI Taxonomy" id="218538"/>
    <lineage>
        <taxon>Bacteria</taxon>
        <taxon>Bacillati</taxon>
        <taxon>Bacillota</taxon>
        <taxon>Negativicutes</taxon>
        <taxon>Veillonellales</taxon>
        <taxon>Veillonellaceae</taxon>
        <taxon>Dialister</taxon>
    </lineage>
</organism>
<reference evidence="2" key="1">
    <citation type="submission" date="2020-04" db="EMBL/GenBank/DDBJ databases">
        <title>Deep metagenomics examines the oral microbiome during advanced dental caries in children, revealing novel taxa and co-occurrences with host molecules.</title>
        <authorList>
            <person name="Baker J.L."/>
            <person name="Morton J.T."/>
            <person name="Dinis M."/>
            <person name="Alvarez R."/>
            <person name="Tran N.C."/>
            <person name="Knight R."/>
            <person name="Edlund A."/>
        </authorList>
    </citation>
    <scope>NUCLEOTIDE SEQUENCE</scope>
    <source>
        <strain evidence="2">JCVI_32_bin.14</strain>
    </source>
</reference>
<name>A0A930FQU4_9FIRM</name>
<dbReference type="InterPro" id="IPR049254">
    <property type="entry name" value="Phage_tail_terminator"/>
</dbReference>
<protein>
    <submittedName>
        <fullName evidence="2">Uncharacterized protein</fullName>
    </submittedName>
</protein>
<sequence>MAEIVRQAQAIKNIIALLIKEFDCKVYSDEVRENFQKPCFFISASSVMTPQTVNWMDKELTILLTYYAKDSNKNEIVYMDIIDRIQQIFSVGVQVDDRYLKIESVEDDRVGEEEDILSITIIIHYKERVYKDPEAVAELMEEVDVNINHNSRQPDQETFTGKVNKDSI</sequence>
<evidence type="ECO:0000313" key="2">
    <source>
        <dbReference type="EMBL" id="MBF1129077.1"/>
    </source>
</evidence>
<evidence type="ECO:0000256" key="1">
    <source>
        <dbReference type="SAM" id="MobiDB-lite"/>
    </source>
</evidence>
<feature type="region of interest" description="Disordered" evidence="1">
    <location>
        <begin position="149"/>
        <end position="168"/>
    </location>
</feature>
<gene>
    <name evidence="2" type="ORF">HXL70_03415</name>
</gene>
<comment type="caution">
    <text evidence="2">The sequence shown here is derived from an EMBL/GenBank/DDBJ whole genome shotgun (WGS) entry which is preliminary data.</text>
</comment>
<dbReference type="AlphaFoldDB" id="A0A930FQU4"/>
<evidence type="ECO:0000313" key="3">
    <source>
        <dbReference type="Proteomes" id="UP000757890"/>
    </source>
</evidence>